<dbReference type="GO" id="GO:0016491">
    <property type="term" value="F:oxidoreductase activity"/>
    <property type="evidence" value="ECO:0007669"/>
    <property type="project" value="UniProtKB-KW"/>
</dbReference>
<dbReference type="PANTHER" id="PTHR43157">
    <property type="entry name" value="PHOSPHATIDYLINOSITOL-GLYCAN BIOSYNTHESIS CLASS F PROTEIN-RELATED"/>
    <property type="match status" value="1"/>
</dbReference>
<accession>A0A2W5U1K6</accession>
<evidence type="ECO:0000256" key="1">
    <source>
        <dbReference type="ARBA" id="ARBA00023002"/>
    </source>
</evidence>
<evidence type="ECO:0000313" key="2">
    <source>
        <dbReference type="EMBL" id="PZR18376.1"/>
    </source>
</evidence>
<dbReference type="PRINTS" id="PR00081">
    <property type="entry name" value="GDHRDH"/>
</dbReference>
<dbReference type="Pfam" id="PF00106">
    <property type="entry name" value="adh_short"/>
    <property type="match status" value="1"/>
</dbReference>
<dbReference type="CDD" id="cd05327">
    <property type="entry name" value="retinol-DH_like_SDR_c_like"/>
    <property type="match status" value="1"/>
</dbReference>
<dbReference type="SUPFAM" id="SSF51735">
    <property type="entry name" value="NAD(P)-binding Rossmann-fold domains"/>
    <property type="match status" value="1"/>
</dbReference>
<evidence type="ECO:0000313" key="3">
    <source>
        <dbReference type="Proteomes" id="UP000249061"/>
    </source>
</evidence>
<dbReference type="InterPro" id="IPR002347">
    <property type="entry name" value="SDR_fam"/>
</dbReference>
<gene>
    <name evidence="2" type="ORF">DI536_00385</name>
</gene>
<dbReference type="Proteomes" id="UP000249061">
    <property type="component" value="Unassembled WGS sequence"/>
</dbReference>
<dbReference type="AlphaFoldDB" id="A0A2W5U1K6"/>
<proteinExistence type="predicted"/>
<protein>
    <submittedName>
        <fullName evidence="2">Short-chain dehydrogenase</fullName>
    </submittedName>
</protein>
<dbReference type="PANTHER" id="PTHR43157:SF31">
    <property type="entry name" value="PHOSPHATIDYLINOSITOL-GLYCAN BIOSYNTHESIS CLASS F PROTEIN"/>
    <property type="match status" value="1"/>
</dbReference>
<dbReference type="NCBIfam" id="NF004513">
    <property type="entry name" value="PRK05854.1"/>
    <property type="match status" value="1"/>
</dbReference>
<comment type="caution">
    <text evidence="2">The sequence shown here is derived from an EMBL/GenBank/DDBJ whole genome shotgun (WGS) entry which is preliminary data.</text>
</comment>
<organism evidence="2 3">
    <name type="scientific">Archangium gephyra</name>
    <dbReference type="NCBI Taxonomy" id="48"/>
    <lineage>
        <taxon>Bacteria</taxon>
        <taxon>Pseudomonadati</taxon>
        <taxon>Myxococcota</taxon>
        <taxon>Myxococcia</taxon>
        <taxon>Myxococcales</taxon>
        <taxon>Cystobacterineae</taxon>
        <taxon>Archangiaceae</taxon>
        <taxon>Archangium</taxon>
    </lineage>
</organism>
<dbReference type="EMBL" id="QFQP01000001">
    <property type="protein sequence ID" value="PZR18376.1"/>
    <property type="molecule type" value="Genomic_DNA"/>
</dbReference>
<sequence length="305" mass="32497">MKWSRKDMPSLDGRVWVVTGANSGLGLESVKALAARGATVVMACRSPERAEAAAQEVKRETPDAKVELRSLDVSSLASVEAFAREVSAAYSLIDGLMNNAGIMMVPRSLTTDGFESQLGTNHLGHFALSLRLLPALEQAAAPRLVVVASQAHRQGRINFDDLTGEKAYSPSAAYGQSKLANLLFTYEAARRFKAAGKKTVVAAAHPGFSATNLFSFGARGGSRVMEWFVGLGSFLSQPAAAGALPQLYAACAPDVESGAYYGPDGWFELKGAPIRRDSNARSKDLAVAKRLWELSEQLTGVRFGA</sequence>
<dbReference type="Gene3D" id="3.40.50.720">
    <property type="entry name" value="NAD(P)-binding Rossmann-like Domain"/>
    <property type="match status" value="1"/>
</dbReference>
<keyword evidence="1" id="KW-0560">Oxidoreductase</keyword>
<dbReference type="InterPro" id="IPR036291">
    <property type="entry name" value="NAD(P)-bd_dom_sf"/>
</dbReference>
<name>A0A2W5U1K6_9BACT</name>
<dbReference type="NCBIfam" id="NF004846">
    <property type="entry name" value="PRK06197.1"/>
    <property type="match status" value="1"/>
</dbReference>
<reference evidence="2 3" key="1">
    <citation type="submission" date="2017-08" db="EMBL/GenBank/DDBJ databases">
        <title>Infants hospitalized years apart are colonized by the same room-sourced microbial strains.</title>
        <authorList>
            <person name="Brooks B."/>
            <person name="Olm M.R."/>
            <person name="Firek B.A."/>
            <person name="Baker R."/>
            <person name="Thomas B.C."/>
            <person name="Morowitz M.J."/>
            <person name="Banfield J.F."/>
        </authorList>
    </citation>
    <scope>NUCLEOTIDE SEQUENCE [LARGE SCALE GENOMIC DNA]</scope>
    <source>
        <strain evidence="2">S2_003_000_R2_14</strain>
    </source>
</reference>